<dbReference type="EMBL" id="CAFBMX010000001">
    <property type="protein sequence ID" value="CAB4916257.1"/>
    <property type="molecule type" value="Genomic_DNA"/>
</dbReference>
<protein>
    <submittedName>
        <fullName evidence="2">Unannotated protein</fullName>
    </submittedName>
</protein>
<organism evidence="2">
    <name type="scientific">freshwater metagenome</name>
    <dbReference type="NCBI Taxonomy" id="449393"/>
    <lineage>
        <taxon>unclassified sequences</taxon>
        <taxon>metagenomes</taxon>
        <taxon>ecological metagenomes</taxon>
    </lineage>
</organism>
<dbReference type="PANTHER" id="PTHR46211:SF14">
    <property type="entry name" value="GLYCEROPHOSPHODIESTER PHOSPHODIESTERASE"/>
    <property type="match status" value="1"/>
</dbReference>
<dbReference type="Pfam" id="PF03009">
    <property type="entry name" value="GDPD"/>
    <property type="match status" value="2"/>
</dbReference>
<dbReference type="PANTHER" id="PTHR46211">
    <property type="entry name" value="GLYCEROPHOSPHORYL DIESTER PHOSPHODIESTERASE"/>
    <property type="match status" value="1"/>
</dbReference>
<dbReference type="CDD" id="cd08556">
    <property type="entry name" value="GDPD"/>
    <property type="match status" value="1"/>
</dbReference>
<gene>
    <name evidence="2" type="ORF">UFOPK3674_00259</name>
</gene>
<evidence type="ECO:0000313" key="2">
    <source>
        <dbReference type="EMBL" id="CAB4916257.1"/>
    </source>
</evidence>
<name>A0A6J7H5E7_9ZZZZ</name>
<evidence type="ECO:0000259" key="1">
    <source>
        <dbReference type="Pfam" id="PF03009"/>
    </source>
</evidence>
<dbReference type="InterPro" id="IPR030395">
    <property type="entry name" value="GP_PDE_dom"/>
</dbReference>
<dbReference type="SUPFAM" id="SSF51695">
    <property type="entry name" value="PLC-like phosphodiesterases"/>
    <property type="match status" value="1"/>
</dbReference>
<proteinExistence type="predicted"/>
<feature type="domain" description="GP-PDE" evidence="1">
    <location>
        <begin position="105"/>
        <end position="237"/>
    </location>
</feature>
<dbReference type="Gene3D" id="3.20.20.190">
    <property type="entry name" value="Phosphatidylinositol (PI) phosphodiesterase"/>
    <property type="match status" value="2"/>
</dbReference>
<feature type="domain" description="GP-PDE" evidence="1">
    <location>
        <begin position="16"/>
        <end position="46"/>
    </location>
</feature>
<dbReference type="GO" id="GO:0006629">
    <property type="term" value="P:lipid metabolic process"/>
    <property type="evidence" value="ECO:0007669"/>
    <property type="project" value="InterPro"/>
</dbReference>
<reference evidence="2" key="1">
    <citation type="submission" date="2020-05" db="EMBL/GenBank/DDBJ databases">
        <authorList>
            <person name="Chiriac C."/>
            <person name="Salcher M."/>
            <person name="Ghai R."/>
            <person name="Kavagutti S V."/>
        </authorList>
    </citation>
    <scope>NUCLEOTIDE SEQUENCE</scope>
</reference>
<dbReference type="GO" id="GO:0008081">
    <property type="term" value="F:phosphoric diester hydrolase activity"/>
    <property type="evidence" value="ECO:0007669"/>
    <property type="project" value="InterPro"/>
</dbReference>
<dbReference type="AlphaFoldDB" id="A0A6J7H5E7"/>
<dbReference type="InterPro" id="IPR017946">
    <property type="entry name" value="PLC-like_Pdiesterase_TIM-brl"/>
</dbReference>
<sequence>MGERDDNDGRVRRVGHKGAAHLAPGNTIEAFAAALAHEVDMIEFDVLPERLDGSGELLLAHDYTDASHRTPLRLDAALRHFAGSDFAAIELNVDLKLPGYEERVLDLLLEHGLADRALISTMEPASLKRVRALAPGVRLGRSFPRVRSDPRNHPFKRWPAYALIAWWRRHLPTVIARQLAAGEVDALMCHWAFVNERLQRAVTAAGGELYVWTVDDAKRIAALERLGVTGIITNDPRLFAPRMP</sequence>
<accession>A0A6J7H5E7</accession>